<evidence type="ECO:0000313" key="1">
    <source>
        <dbReference type="EMBL" id="MBB4136549.1"/>
    </source>
</evidence>
<protein>
    <submittedName>
        <fullName evidence="1">Uncharacterized protein</fullName>
    </submittedName>
</protein>
<name>A0A840F4Y5_9ACTN</name>
<reference evidence="1 2" key="1">
    <citation type="submission" date="2020-08" db="EMBL/GenBank/DDBJ databases">
        <title>Sequencing the genomes of 1000 actinobacteria strains.</title>
        <authorList>
            <person name="Klenk H.-P."/>
        </authorList>
    </citation>
    <scope>NUCLEOTIDE SEQUENCE [LARGE SCALE GENOMIC DNA]</scope>
    <source>
        <strain evidence="1 2">DSM 45298</strain>
    </source>
</reference>
<dbReference type="AlphaFoldDB" id="A0A840F4Y5"/>
<proteinExistence type="predicted"/>
<dbReference type="Proteomes" id="UP000551501">
    <property type="component" value="Unassembled WGS sequence"/>
</dbReference>
<organism evidence="1 2">
    <name type="scientific">Gordonia humi</name>
    <dbReference type="NCBI Taxonomy" id="686429"/>
    <lineage>
        <taxon>Bacteria</taxon>
        <taxon>Bacillati</taxon>
        <taxon>Actinomycetota</taxon>
        <taxon>Actinomycetes</taxon>
        <taxon>Mycobacteriales</taxon>
        <taxon>Gordoniaceae</taxon>
        <taxon>Gordonia</taxon>
    </lineage>
</organism>
<accession>A0A840F4Y5</accession>
<comment type="caution">
    <text evidence="1">The sequence shown here is derived from an EMBL/GenBank/DDBJ whole genome shotgun (WGS) entry which is preliminary data.</text>
</comment>
<gene>
    <name evidence="1" type="ORF">BKA16_003101</name>
</gene>
<dbReference type="EMBL" id="JACIFP010000001">
    <property type="protein sequence ID" value="MBB4136549.1"/>
    <property type="molecule type" value="Genomic_DNA"/>
</dbReference>
<evidence type="ECO:0000313" key="2">
    <source>
        <dbReference type="Proteomes" id="UP000551501"/>
    </source>
</evidence>
<sequence>MRNSTSPTFASTIRGYGSRINKMMHMSNADRAALQLSNSPVAVLGSPQQHR</sequence>
<dbReference type="RefSeq" id="WP_183371522.1">
    <property type="nucleotide sequence ID" value="NZ_BAABHL010000041.1"/>
</dbReference>
<keyword evidence="2" id="KW-1185">Reference proteome</keyword>